<feature type="region of interest" description="Disordered" evidence="1">
    <location>
        <begin position="116"/>
        <end position="156"/>
    </location>
</feature>
<protein>
    <submittedName>
        <fullName evidence="2">Uncharacterized protein</fullName>
    </submittedName>
</protein>
<reference evidence="2 3" key="1">
    <citation type="journal article" date="2018" name="Cell">
        <title>The Chara Genome: Secondary Complexity and Implications for Plant Terrestrialization.</title>
        <authorList>
            <person name="Nishiyama T."/>
            <person name="Sakayama H."/>
            <person name="Vries J.D."/>
            <person name="Buschmann H."/>
            <person name="Saint-Marcoux D."/>
            <person name="Ullrich K.K."/>
            <person name="Haas F.B."/>
            <person name="Vanderstraeten L."/>
            <person name="Becker D."/>
            <person name="Lang D."/>
            <person name="Vosolsobe S."/>
            <person name="Rombauts S."/>
            <person name="Wilhelmsson P.K.I."/>
            <person name="Janitza P."/>
            <person name="Kern R."/>
            <person name="Heyl A."/>
            <person name="Rumpler F."/>
            <person name="Villalobos L.I.A.C."/>
            <person name="Clay J.M."/>
            <person name="Skokan R."/>
            <person name="Toyoda A."/>
            <person name="Suzuki Y."/>
            <person name="Kagoshima H."/>
            <person name="Schijlen E."/>
            <person name="Tajeshwar N."/>
            <person name="Catarino B."/>
            <person name="Hetherington A.J."/>
            <person name="Saltykova A."/>
            <person name="Bonnot C."/>
            <person name="Breuninger H."/>
            <person name="Symeonidi A."/>
            <person name="Radhakrishnan G.V."/>
            <person name="Van Nieuwerburgh F."/>
            <person name="Deforce D."/>
            <person name="Chang C."/>
            <person name="Karol K.G."/>
            <person name="Hedrich R."/>
            <person name="Ulvskov P."/>
            <person name="Glockner G."/>
            <person name="Delwiche C.F."/>
            <person name="Petrasek J."/>
            <person name="Van de Peer Y."/>
            <person name="Friml J."/>
            <person name="Beilby M."/>
            <person name="Dolan L."/>
            <person name="Kohara Y."/>
            <person name="Sugano S."/>
            <person name="Fujiyama A."/>
            <person name="Delaux P.-M."/>
            <person name="Quint M."/>
            <person name="TheiBen G."/>
            <person name="Hagemann M."/>
            <person name="Harholt J."/>
            <person name="Dunand C."/>
            <person name="Zachgo S."/>
            <person name="Langdale J."/>
            <person name="Maumus F."/>
            <person name="Straeten D.V.D."/>
            <person name="Gould S.B."/>
            <person name="Rensing S.A."/>
        </authorList>
    </citation>
    <scope>NUCLEOTIDE SEQUENCE [LARGE SCALE GENOMIC DNA]</scope>
    <source>
        <strain evidence="2 3">S276</strain>
    </source>
</reference>
<feature type="compositionally biased region" description="Basic and acidic residues" evidence="1">
    <location>
        <begin position="45"/>
        <end position="56"/>
    </location>
</feature>
<dbReference type="AlphaFoldDB" id="A0A388L1Q5"/>
<evidence type="ECO:0000313" key="2">
    <source>
        <dbReference type="EMBL" id="GBG76133.1"/>
    </source>
</evidence>
<feature type="region of interest" description="Disordered" evidence="1">
    <location>
        <begin position="20"/>
        <end position="97"/>
    </location>
</feature>
<organism evidence="2 3">
    <name type="scientific">Chara braunii</name>
    <name type="common">Braun's stonewort</name>
    <dbReference type="NCBI Taxonomy" id="69332"/>
    <lineage>
        <taxon>Eukaryota</taxon>
        <taxon>Viridiplantae</taxon>
        <taxon>Streptophyta</taxon>
        <taxon>Charophyceae</taxon>
        <taxon>Charales</taxon>
        <taxon>Characeae</taxon>
        <taxon>Chara</taxon>
    </lineage>
</organism>
<dbReference type="EMBL" id="BFEA01000238">
    <property type="protein sequence ID" value="GBG76133.1"/>
    <property type="molecule type" value="Genomic_DNA"/>
</dbReference>
<proteinExistence type="predicted"/>
<gene>
    <name evidence="2" type="ORF">CBR_g21881</name>
</gene>
<evidence type="ECO:0000256" key="1">
    <source>
        <dbReference type="SAM" id="MobiDB-lite"/>
    </source>
</evidence>
<name>A0A388L1Q5_CHABU</name>
<feature type="compositionally biased region" description="Acidic residues" evidence="1">
    <location>
        <begin position="81"/>
        <end position="93"/>
    </location>
</feature>
<dbReference type="Proteomes" id="UP000265515">
    <property type="component" value="Unassembled WGS sequence"/>
</dbReference>
<feature type="compositionally biased region" description="Basic and acidic residues" evidence="1">
    <location>
        <begin position="63"/>
        <end position="80"/>
    </location>
</feature>
<accession>A0A388L1Q5</accession>
<keyword evidence="3" id="KW-1185">Reference proteome</keyword>
<dbReference type="Gramene" id="GBG76133">
    <property type="protein sequence ID" value="GBG76133"/>
    <property type="gene ID" value="CBR_g21881"/>
</dbReference>
<evidence type="ECO:0000313" key="3">
    <source>
        <dbReference type="Proteomes" id="UP000265515"/>
    </source>
</evidence>
<comment type="caution">
    <text evidence="2">The sequence shown here is derived from an EMBL/GenBank/DDBJ whole genome shotgun (WGS) entry which is preliminary data.</text>
</comment>
<sequence length="156" mass="17793">MDELAKIGELDEKTYYSLAPTDKTKRRCKSTGGDKQTTPTGQDMEVEKKETADGEGRKRKKEKGTDTLSREGDRNHNHDLSEDEEGEGDDGKEDQERLQQAVKDLEQVRDLEFKLQQAHHRYPRKVQQAGARTSKKQTAAPSSNRFDALQMENEMP</sequence>
<feature type="compositionally biased region" description="Polar residues" evidence="1">
    <location>
        <begin position="136"/>
        <end position="145"/>
    </location>
</feature>